<reference evidence="2" key="1">
    <citation type="submission" date="2022-11" db="EMBL/GenBank/DDBJ databases">
        <authorList>
            <person name="Petersen C."/>
        </authorList>
    </citation>
    <scope>NUCLEOTIDE SEQUENCE</scope>
    <source>
        <strain evidence="2">IBT 30069</strain>
    </source>
</reference>
<organism evidence="2 3">
    <name type="scientific">Penicillium angulare</name>
    <dbReference type="NCBI Taxonomy" id="116970"/>
    <lineage>
        <taxon>Eukaryota</taxon>
        <taxon>Fungi</taxon>
        <taxon>Dikarya</taxon>
        <taxon>Ascomycota</taxon>
        <taxon>Pezizomycotina</taxon>
        <taxon>Eurotiomycetes</taxon>
        <taxon>Eurotiomycetidae</taxon>
        <taxon>Eurotiales</taxon>
        <taxon>Aspergillaceae</taxon>
        <taxon>Penicillium</taxon>
    </lineage>
</organism>
<dbReference type="EMBL" id="JAPQKH010000003">
    <property type="protein sequence ID" value="KAJ5106787.1"/>
    <property type="molecule type" value="Genomic_DNA"/>
</dbReference>
<feature type="domain" description="Azaphilone pigments biosynthesis cluster protein L N-terminal" evidence="1">
    <location>
        <begin position="2"/>
        <end position="214"/>
    </location>
</feature>
<dbReference type="Proteomes" id="UP001149165">
    <property type="component" value="Unassembled WGS sequence"/>
</dbReference>
<evidence type="ECO:0000259" key="1">
    <source>
        <dbReference type="Pfam" id="PF17111"/>
    </source>
</evidence>
<dbReference type="OrthoDB" id="5068804at2759"/>
<evidence type="ECO:0000313" key="3">
    <source>
        <dbReference type="Proteomes" id="UP001149165"/>
    </source>
</evidence>
<dbReference type="AlphaFoldDB" id="A0A9W9KIR8"/>
<gene>
    <name evidence="2" type="ORF">N7456_003462</name>
</gene>
<reference evidence="2" key="2">
    <citation type="journal article" date="2023" name="IMA Fungus">
        <title>Comparative genomic study of the Penicillium genus elucidates a diverse pangenome and 15 lateral gene transfer events.</title>
        <authorList>
            <person name="Petersen C."/>
            <person name="Sorensen T."/>
            <person name="Nielsen M.R."/>
            <person name="Sondergaard T.E."/>
            <person name="Sorensen J.L."/>
            <person name="Fitzpatrick D.A."/>
            <person name="Frisvad J.C."/>
            <person name="Nielsen K.L."/>
        </authorList>
    </citation>
    <scope>NUCLEOTIDE SEQUENCE</scope>
    <source>
        <strain evidence="2">IBT 30069</strain>
    </source>
</reference>
<accession>A0A9W9KIR8</accession>
<comment type="caution">
    <text evidence="2">The sequence shown here is derived from an EMBL/GenBank/DDBJ whole genome shotgun (WGS) entry which is preliminary data.</text>
</comment>
<dbReference type="InterPro" id="IPR031348">
    <property type="entry name" value="PigL_N"/>
</dbReference>
<proteinExistence type="predicted"/>
<protein>
    <recommendedName>
        <fullName evidence="1">Azaphilone pigments biosynthesis cluster protein L N-terminal domain-containing protein</fullName>
    </recommendedName>
</protein>
<keyword evidence="3" id="KW-1185">Reference proteome</keyword>
<dbReference type="Pfam" id="PF17111">
    <property type="entry name" value="PigL_N"/>
    <property type="match status" value="1"/>
</dbReference>
<name>A0A9W9KIR8_9EURO</name>
<evidence type="ECO:0000313" key="2">
    <source>
        <dbReference type="EMBL" id="KAJ5106787.1"/>
    </source>
</evidence>
<sequence length="287" mass="31263">MAEAIGITGGIIGITTLAYHSTKTLYNFISDIVDAPKHLKELNEDVAAITQILVAIKGAMEETSDEQLSEGVKNSLKDAQPSIQGCDTACREFLKKISRITSHSNATSTRLDDRIKLRFHDKAISAFKYRIDSYKSTLTIALSLTTLKASDRNSDTVLELETTITETISNLSGKIQGLEISTQTISEFSIAKDELTETLNGHSKALAECLRLCTSALDETMHRTGNVTVRYVRALDDARQLIVSTVGDVNSGSGSIYADHIIAQGRADQMIAQAITQDVALNFFSSR</sequence>